<comment type="caution">
    <text evidence="2">The sequence shown here is derived from an EMBL/GenBank/DDBJ whole genome shotgun (WGS) entry which is preliminary data.</text>
</comment>
<evidence type="ECO:0000313" key="2">
    <source>
        <dbReference type="EMBL" id="GJE98173.1"/>
    </source>
</evidence>
<protein>
    <submittedName>
        <fullName evidence="2">Uncharacterized protein</fullName>
    </submittedName>
</protein>
<organism evidence="2 3">
    <name type="scientific">Phanerochaete sordida</name>
    <dbReference type="NCBI Taxonomy" id="48140"/>
    <lineage>
        <taxon>Eukaryota</taxon>
        <taxon>Fungi</taxon>
        <taxon>Dikarya</taxon>
        <taxon>Basidiomycota</taxon>
        <taxon>Agaricomycotina</taxon>
        <taxon>Agaricomycetes</taxon>
        <taxon>Polyporales</taxon>
        <taxon>Phanerochaetaceae</taxon>
        <taxon>Phanerochaete</taxon>
    </lineage>
</organism>
<reference evidence="2 3" key="1">
    <citation type="submission" date="2021-08" db="EMBL/GenBank/DDBJ databases">
        <title>Draft Genome Sequence of Phanerochaete sordida strain YK-624.</title>
        <authorList>
            <person name="Mori T."/>
            <person name="Dohra H."/>
            <person name="Suzuki T."/>
            <person name="Kawagishi H."/>
            <person name="Hirai H."/>
        </authorList>
    </citation>
    <scope>NUCLEOTIDE SEQUENCE [LARGE SCALE GENOMIC DNA]</scope>
    <source>
        <strain evidence="2 3">YK-624</strain>
    </source>
</reference>
<gene>
    <name evidence="2" type="ORF">PsYK624_143950</name>
</gene>
<proteinExistence type="predicted"/>
<sequence length="341" mass="35436">MSDTHYPPPPASPPPPSYHTLDDDDDDDARVPSPTSTISGTSWLLAQRADSVASTDTLSTLSGSSADTYAASLHRSASCTSVNTSASCTSGASAHTCVSDAALHRSVSGTSVKTLASGTSAASAAPAAGQPPWHGTGGGVVVARQACPAHAGEGDTTYTFAHAAPGTLFLLPTDAPGAAPLYHIAAAPNCFCPASHVTAVRRGSEHGAFVGEFEIGQGPAAARMNRVVLGAHAGALAAPAVYWEHHPVCPLPRLRWNFGGAALRWDPARAKGRVYFKCTAPDPRRKKVVHAVASFWPPDPARAVEGVRPAAVLRVERGWEQVMDHVLLSVLMLQQEPRVKG</sequence>
<feature type="region of interest" description="Disordered" evidence="1">
    <location>
        <begin position="1"/>
        <end position="38"/>
    </location>
</feature>
<dbReference type="Proteomes" id="UP000703269">
    <property type="component" value="Unassembled WGS sequence"/>
</dbReference>
<evidence type="ECO:0000256" key="1">
    <source>
        <dbReference type="SAM" id="MobiDB-lite"/>
    </source>
</evidence>
<dbReference type="EMBL" id="BPQB01000083">
    <property type="protein sequence ID" value="GJE98173.1"/>
    <property type="molecule type" value="Genomic_DNA"/>
</dbReference>
<name>A0A9P3LK59_9APHY</name>
<dbReference type="OrthoDB" id="3174721at2759"/>
<keyword evidence="3" id="KW-1185">Reference proteome</keyword>
<dbReference type="AlphaFoldDB" id="A0A9P3LK59"/>
<evidence type="ECO:0000313" key="3">
    <source>
        <dbReference type="Proteomes" id="UP000703269"/>
    </source>
</evidence>
<accession>A0A9P3LK59</accession>
<feature type="compositionally biased region" description="Pro residues" evidence="1">
    <location>
        <begin position="1"/>
        <end position="17"/>
    </location>
</feature>